<evidence type="ECO:0000256" key="1">
    <source>
        <dbReference type="SAM" id="Phobius"/>
    </source>
</evidence>
<reference evidence="2 3" key="1">
    <citation type="submission" date="2021-06" db="EMBL/GenBank/DDBJ databases">
        <title>Caerostris extrusa draft genome.</title>
        <authorList>
            <person name="Kono N."/>
            <person name="Arakawa K."/>
        </authorList>
    </citation>
    <scope>NUCLEOTIDE SEQUENCE [LARGE SCALE GENOMIC DNA]</scope>
</reference>
<proteinExistence type="predicted"/>
<dbReference type="AlphaFoldDB" id="A0AAV4N373"/>
<dbReference type="Proteomes" id="UP001054945">
    <property type="component" value="Unassembled WGS sequence"/>
</dbReference>
<gene>
    <name evidence="2" type="primary">AVEN_163071_1</name>
    <name evidence="2" type="ORF">CEXT_102431</name>
</gene>
<comment type="caution">
    <text evidence="2">The sequence shown here is derived from an EMBL/GenBank/DDBJ whole genome shotgun (WGS) entry which is preliminary data.</text>
</comment>
<keyword evidence="1" id="KW-1133">Transmembrane helix</keyword>
<keyword evidence="1" id="KW-0472">Membrane</keyword>
<evidence type="ECO:0000313" key="2">
    <source>
        <dbReference type="EMBL" id="GIX79172.1"/>
    </source>
</evidence>
<evidence type="ECO:0000313" key="3">
    <source>
        <dbReference type="Proteomes" id="UP001054945"/>
    </source>
</evidence>
<keyword evidence="3" id="KW-1185">Reference proteome</keyword>
<feature type="transmembrane region" description="Helical" evidence="1">
    <location>
        <begin position="37"/>
        <end position="61"/>
    </location>
</feature>
<accession>A0AAV4N373</accession>
<protein>
    <submittedName>
        <fullName evidence="2">Uncharacterized protein</fullName>
    </submittedName>
</protein>
<dbReference type="EMBL" id="BPLR01020472">
    <property type="protein sequence ID" value="GIX79172.1"/>
    <property type="molecule type" value="Genomic_DNA"/>
</dbReference>
<feature type="transmembrane region" description="Helical" evidence="1">
    <location>
        <begin position="142"/>
        <end position="162"/>
    </location>
</feature>
<keyword evidence="1" id="KW-0812">Transmembrane</keyword>
<organism evidence="2 3">
    <name type="scientific">Caerostris extrusa</name>
    <name type="common">Bark spider</name>
    <name type="synonym">Caerostris bankana</name>
    <dbReference type="NCBI Taxonomy" id="172846"/>
    <lineage>
        <taxon>Eukaryota</taxon>
        <taxon>Metazoa</taxon>
        <taxon>Ecdysozoa</taxon>
        <taxon>Arthropoda</taxon>
        <taxon>Chelicerata</taxon>
        <taxon>Arachnida</taxon>
        <taxon>Araneae</taxon>
        <taxon>Araneomorphae</taxon>
        <taxon>Entelegynae</taxon>
        <taxon>Araneoidea</taxon>
        <taxon>Araneidae</taxon>
        <taxon>Caerostris</taxon>
    </lineage>
</organism>
<name>A0AAV4N373_CAEEX</name>
<sequence>MYCFIFAASFPDKESPERQIKQNSIEIFKALEDTFSFIIFAVFTIFLFSFFQVDILIFLHAEKQWYCGHLHLRTELASHLVLVVVVVLSADNVQQKMNHLYYKFSNDSDLDAALNPHYLNVLENHDTWTLTGWRMFAVRKPLLLSLSAWLFTYGVIIIQFFYSPQN</sequence>